<evidence type="ECO:0000256" key="6">
    <source>
        <dbReference type="ARBA" id="ARBA00020092"/>
    </source>
</evidence>
<evidence type="ECO:0000256" key="3">
    <source>
        <dbReference type="ARBA" id="ARBA00005893"/>
    </source>
</evidence>
<dbReference type="AlphaFoldDB" id="A0A1G2TFZ5"/>
<comment type="catalytic activity">
    <reaction evidence="1">
        <text>3-deoxy-alpha-D-manno-2-octulosonate-8-phosphate + H2O = 3-deoxy-alpha-D-manno-oct-2-ulosonate + phosphate</text>
        <dbReference type="Rhea" id="RHEA:11500"/>
        <dbReference type="ChEBI" id="CHEBI:15377"/>
        <dbReference type="ChEBI" id="CHEBI:43474"/>
        <dbReference type="ChEBI" id="CHEBI:85985"/>
        <dbReference type="ChEBI" id="CHEBI:85986"/>
        <dbReference type="EC" id="3.1.3.45"/>
    </reaction>
</comment>
<evidence type="ECO:0000256" key="10">
    <source>
        <dbReference type="ARBA" id="ARBA00022985"/>
    </source>
</evidence>
<comment type="cofactor">
    <cofactor evidence="2 12">
        <name>Mg(2+)</name>
        <dbReference type="ChEBI" id="CHEBI:18420"/>
    </cofactor>
</comment>
<dbReference type="GO" id="GO:0019143">
    <property type="term" value="F:3-deoxy-manno-octulosonate-8-phosphatase activity"/>
    <property type="evidence" value="ECO:0007669"/>
    <property type="project" value="UniProtKB-EC"/>
</dbReference>
<organism evidence="13 14">
    <name type="scientific">Candidatus Zambryskibacteria bacterium RIFCSPHIGHO2_02_FULL_43_14</name>
    <dbReference type="NCBI Taxonomy" id="1802748"/>
    <lineage>
        <taxon>Bacteria</taxon>
        <taxon>Candidatus Zambryskiibacteriota</taxon>
    </lineage>
</organism>
<evidence type="ECO:0000313" key="14">
    <source>
        <dbReference type="Proteomes" id="UP000178175"/>
    </source>
</evidence>
<dbReference type="GO" id="GO:0046872">
    <property type="term" value="F:metal ion binding"/>
    <property type="evidence" value="ECO:0007669"/>
    <property type="project" value="UniProtKB-KW"/>
</dbReference>
<dbReference type="PIRSF" id="PIRSF006118">
    <property type="entry name" value="KDO8-P_Ptase"/>
    <property type="match status" value="1"/>
</dbReference>
<sequence length="180" mass="20024">MNPERREKLSNILLVVTDVDGVHTNDTVLLGIGPNGERFEMYRFITCDGIVIKECLRHNIQVVLISGRKAPAVKQRAADLGAQCLQGIEDKVKAVREVLDKLGLEWEHVLFVGNDIQDLSLIRKAGFSAAPRDAAPEVRSEADYVTKKKGGKGVVREVLQMLLEAQGHWETILTRERTLG</sequence>
<evidence type="ECO:0000256" key="7">
    <source>
        <dbReference type="ARBA" id="ARBA00022723"/>
    </source>
</evidence>
<dbReference type="InterPro" id="IPR010023">
    <property type="entry name" value="KdsC_fam"/>
</dbReference>
<dbReference type="SFLD" id="SFLDS00003">
    <property type="entry name" value="Haloacid_Dehalogenase"/>
    <property type="match status" value="1"/>
</dbReference>
<dbReference type="Pfam" id="PF08282">
    <property type="entry name" value="Hydrolase_3"/>
    <property type="match status" value="1"/>
</dbReference>
<keyword evidence="9 12" id="KW-0460">Magnesium</keyword>
<dbReference type="SFLD" id="SFLDG01138">
    <property type="entry name" value="C1.6.2:_Deoxy-d-mannose-octulo"/>
    <property type="match status" value="1"/>
</dbReference>
<dbReference type="EMBL" id="MHVR01000009">
    <property type="protein sequence ID" value="OHA96200.1"/>
    <property type="molecule type" value="Genomic_DNA"/>
</dbReference>
<keyword evidence="10" id="KW-0448">Lipopolysaccharide biosynthesis</keyword>
<evidence type="ECO:0000256" key="5">
    <source>
        <dbReference type="ARBA" id="ARBA00013066"/>
    </source>
</evidence>
<dbReference type="NCBIfam" id="TIGR01670">
    <property type="entry name" value="KdsC-phosphatas"/>
    <property type="match status" value="1"/>
</dbReference>
<evidence type="ECO:0000256" key="12">
    <source>
        <dbReference type="PIRSR" id="PIRSR006118-2"/>
    </source>
</evidence>
<protein>
    <recommendedName>
        <fullName evidence="6">3-deoxy-D-manno-octulosonate 8-phosphate phosphatase KdsC</fullName>
        <ecNumber evidence="5">3.1.3.45</ecNumber>
    </recommendedName>
    <alternativeName>
        <fullName evidence="11">KDO 8-P phosphatase</fullName>
    </alternativeName>
</protein>
<dbReference type="SFLD" id="SFLDG01136">
    <property type="entry name" value="C1.6:_Phosphoserine_Phosphatas"/>
    <property type="match status" value="1"/>
</dbReference>
<evidence type="ECO:0000256" key="4">
    <source>
        <dbReference type="ARBA" id="ARBA00011881"/>
    </source>
</evidence>
<evidence type="ECO:0000256" key="1">
    <source>
        <dbReference type="ARBA" id="ARBA00000898"/>
    </source>
</evidence>
<accession>A0A1G2TFZ5</accession>
<dbReference type="SUPFAM" id="SSF56784">
    <property type="entry name" value="HAD-like"/>
    <property type="match status" value="1"/>
</dbReference>
<dbReference type="InterPro" id="IPR036412">
    <property type="entry name" value="HAD-like_sf"/>
</dbReference>
<proteinExistence type="inferred from homology"/>
<comment type="similarity">
    <text evidence="3">Belongs to the KdsC family.</text>
</comment>
<dbReference type="Gene3D" id="3.40.50.1000">
    <property type="entry name" value="HAD superfamily/HAD-like"/>
    <property type="match status" value="1"/>
</dbReference>
<keyword evidence="7 12" id="KW-0479">Metal-binding</keyword>
<dbReference type="GO" id="GO:0009103">
    <property type="term" value="P:lipopolysaccharide biosynthetic process"/>
    <property type="evidence" value="ECO:0007669"/>
    <property type="project" value="UniProtKB-KW"/>
</dbReference>
<comment type="caution">
    <text evidence="13">The sequence shown here is derived from an EMBL/GenBank/DDBJ whole genome shotgun (WGS) entry which is preliminary data.</text>
</comment>
<dbReference type="PANTHER" id="PTHR21485:SF6">
    <property type="entry name" value="N-ACYLNEURAMINATE CYTIDYLYLTRANSFERASE-RELATED"/>
    <property type="match status" value="1"/>
</dbReference>
<dbReference type="PANTHER" id="PTHR21485">
    <property type="entry name" value="HAD SUPERFAMILY MEMBERS CMAS AND KDSC"/>
    <property type="match status" value="1"/>
</dbReference>
<evidence type="ECO:0000256" key="2">
    <source>
        <dbReference type="ARBA" id="ARBA00001946"/>
    </source>
</evidence>
<evidence type="ECO:0000256" key="9">
    <source>
        <dbReference type="ARBA" id="ARBA00022842"/>
    </source>
</evidence>
<feature type="binding site" evidence="12">
    <location>
        <position position="20"/>
    </location>
    <ligand>
        <name>substrate</name>
    </ligand>
</feature>
<evidence type="ECO:0000256" key="8">
    <source>
        <dbReference type="ARBA" id="ARBA00022801"/>
    </source>
</evidence>
<name>A0A1G2TFZ5_9BACT</name>
<evidence type="ECO:0000256" key="11">
    <source>
        <dbReference type="ARBA" id="ARBA00031051"/>
    </source>
</evidence>
<feature type="binding site" evidence="12">
    <location>
        <position position="18"/>
    </location>
    <ligand>
        <name>Mg(2+)</name>
        <dbReference type="ChEBI" id="CHEBI:18420"/>
    </ligand>
</feature>
<keyword evidence="8" id="KW-0378">Hydrolase</keyword>
<comment type="subunit">
    <text evidence="4">Homotetramer.</text>
</comment>
<dbReference type="EC" id="3.1.3.45" evidence="5"/>
<dbReference type="InterPro" id="IPR050793">
    <property type="entry name" value="CMP-NeuNAc_synthase"/>
</dbReference>
<dbReference type="GO" id="GO:0008781">
    <property type="term" value="F:N-acylneuraminate cytidylyltransferase activity"/>
    <property type="evidence" value="ECO:0007669"/>
    <property type="project" value="TreeGrafter"/>
</dbReference>
<dbReference type="Proteomes" id="UP000178175">
    <property type="component" value="Unassembled WGS sequence"/>
</dbReference>
<dbReference type="InterPro" id="IPR023214">
    <property type="entry name" value="HAD_sf"/>
</dbReference>
<reference evidence="13 14" key="1">
    <citation type="journal article" date="2016" name="Nat. Commun.">
        <title>Thousands of microbial genomes shed light on interconnected biogeochemical processes in an aquifer system.</title>
        <authorList>
            <person name="Anantharaman K."/>
            <person name="Brown C.T."/>
            <person name="Hug L.A."/>
            <person name="Sharon I."/>
            <person name="Castelle C.J."/>
            <person name="Probst A.J."/>
            <person name="Thomas B.C."/>
            <person name="Singh A."/>
            <person name="Wilkins M.J."/>
            <person name="Karaoz U."/>
            <person name="Brodie E.L."/>
            <person name="Williams K.H."/>
            <person name="Hubbard S.S."/>
            <person name="Banfield J.F."/>
        </authorList>
    </citation>
    <scope>NUCLEOTIDE SEQUENCE [LARGE SCALE GENOMIC DNA]</scope>
</reference>
<gene>
    <name evidence="13" type="ORF">A3C70_01555</name>
</gene>
<evidence type="ECO:0000313" key="13">
    <source>
        <dbReference type="EMBL" id="OHA96200.1"/>
    </source>
</evidence>